<keyword evidence="2" id="KW-1185">Reference proteome</keyword>
<organism evidence="1 2">
    <name type="scientific">Paraburkholderia phenoliruptrix</name>
    <dbReference type="NCBI Taxonomy" id="252970"/>
    <lineage>
        <taxon>Bacteria</taxon>
        <taxon>Pseudomonadati</taxon>
        <taxon>Pseudomonadota</taxon>
        <taxon>Betaproteobacteria</taxon>
        <taxon>Burkholderiales</taxon>
        <taxon>Burkholderiaceae</taxon>
        <taxon>Paraburkholderia</taxon>
    </lineage>
</organism>
<sequence>MNNVRHCVACGSLFRPLPHVPNQRYCSASNCQRERRRRWQQQHMRADADYRENQRRAQASWRARNPDYWRQYRATHPAYRERNSALQRKRNARLRSGVVANMNASHIAPPLASGFYVLRRASEIQIAKMNACIVHITVLSPPGGPSAPDCKEMM</sequence>
<gene>
    <name evidence="1" type="ORF">AB3X84_06960</name>
</gene>
<dbReference type="RefSeq" id="WP_368608352.1">
    <property type="nucleotide sequence ID" value="NZ_JBFPKB010000004.1"/>
</dbReference>
<accession>A0ABV3W978</accession>
<comment type="caution">
    <text evidence="1">The sequence shown here is derived from an EMBL/GenBank/DDBJ whole genome shotgun (WGS) entry which is preliminary data.</text>
</comment>
<reference evidence="1 2" key="1">
    <citation type="submission" date="2024-07" db="EMBL/GenBank/DDBJ databases">
        <title>A survey of Mimosa microsymbionts across Brazilian biomes reveals a high diversity of Paraburkholderia nodulating endemic species, but also that Cupriavidus is common as a symbiont of widespread species.</title>
        <authorList>
            <person name="Rouws L."/>
            <person name="Barauna A."/>
            <person name="Beukes C."/>
            <person name="Rouws J.R.C."/>
            <person name="De Faria S.M."/>
            <person name="Gross E."/>
            <person name="Bueno Dos Reis Junior F."/>
            <person name="Simon M.F."/>
            <person name="Maluk M."/>
            <person name="Odee D.W."/>
            <person name="Kenicer G."/>
            <person name="Young J.P.W."/>
            <person name="Reis V.M."/>
            <person name="Zilli J."/>
            <person name="James E.K."/>
        </authorList>
    </citation>
    <scope>NUCLEOTIDE SEQUENCE [LARGE SCALE GENOMIC DNA]</scope>
    <source>
        <strain evidence="1 2">BR14375</strain>
    </source>
</reference>
<name>A0ABV3W978_9BURK</name>
<dbReference type="EMBL" id="JBFPKE010000002">
    <property type="protein sequence ID" value="MEX3749735.1"/>
    <property type="molecule type" value="Genomic_DNA"/>
</dbReference>
<dbReference type="Proteomes" id="UP001558535">
    <property type="component" value="Unassembled WGS sequence"/>
</dbReference>
<evidence type="ECO:0008006" key="3">
    <source>
        <dbReference type="Google" id="ProtNLM"/>
    </source>
</evidence>
<proteinExistence type="predicted"/>
<evidence type="ECO:0000313" key="1">
    <source>
        <dbReference type="EMBL" id="MEX3749735.1"/>
    </source>
</evidence>
<evidence type="ECO:0000313" key="2">
    <source>
        <dbReference type="Proteomes" id="UP001558535"/>
    </source>
</evidence>
<protein>
    <recommendedName>
        <fullName evidence="3">HNH endonuclease</fullName>
    </recommendedName>
</protein>